<reference evidence="2 3" key="1">
    <citation type="journal article" date="2016" name="Mol. Biol. Evol.">
        <title>Comparative Genomics of Early-Diverging Mushroom-Forming Fungi Provides Insights into the Origins of Lignocellulose Decay Capabilities.</title>
        <authorList>
            <person name="Nagy L.G."/>
            <person name="Riley R."/>
            <person name="Tritt A."/>
            <person name="Adam C."/>
            <person name="Daum C."/>
            <person name="Floudas D."/>
            <person name="Sun H."/>
            <person name="Yadav J.S."/>
            <person name="Pangilinan J."/>
            <person name="Larsson K.H."/>
            <person name="Matsuura K."/>
            <person name="Barry K."/>
            <person name="Labutti K."/>
            <person name="Kuo R."/>
            <person name="Ohm R.A."/>
            <person name="Bhattacharya S.S."/>
            <person name="Shirouzu T."/>
            <person name="Yoshinaga Y."/>
            <person name="Martin F.M."/>
            <person name="Grigoriev I.V."/>
            <person name="Hibbett D.S."/>
        </authorList>
    </citation>
    <scope>NUCLEOTIDE SEQUENCE [LARGE SCALE GENOMIC DNA]</scope>
    <source>
        <strain evidence="2 3">CBS 109695</strain>
    </source>
</reference>
<feature type="compositionally biased region" description="Basic and acidic residues" evidence="1">
    <location>
        <begin position="124"/>
        <end position="134"/>
    </location>
</feature>
<gene>
    <name evidence="2" type="ORF">FIBSPDRAFT_963834</name>
</gene>
<dbReference type="Proteomes" id="UP000076532">
    <property type="component" value="Unassembled WGS sequence"/>
</dbReference>
<dbReference type="AlphaFoldDB" id="A0A165YJP7"/>
<protein>
    <recommendedName>
        <fullName evidence="4">Retrotransposon gag domain-containing protein</fullName>
    </recommendedName>
</protein>
<evidence type="ECO:0008006" key="4">
    <source>
        <dbReference type="Google" id="ProtNLM"/>
    </source>
</evidence>
<dbReference type="EMBL" id="KV417696">
    <property type="protein sequence ID" value="KZP09630.1"/>
    <property type="molecule type" value="Genomic_DNA"/>
</dbReference>
<keyword evidence="3" id="KW-1185">Reference proteome</keyword>
<evidence type="ECO:0000256" key="1">
    <source>
        <dbReference type="SAM" id="MobiDB-lite"/>
    </source>
</evidence>
<proteinExistence type="predicted"/>
<organism evidence="2 3">
    <name type="scientific">Athelia psychrophila</name>
    <dbReference type="NCBI Taxonomy" id="1759441"/>
    <lineage>
        <taxon>Eukaryota</taxon>
        <taxon>Fungi</taxon>
        <taxon>Dikarya</taxon>
        <taxon>Basidiomycota</taxon>
        <taxon>Agaricomycotina</taxon>
        <taxon>Agaricomycetes</taxon>
        <taxon>Agaricomycetidae</taxon>
        <taxon>Atheliales</taxon>
        <taxon>Atheliaceae</taxon>
        <taxon>Athelia</taxon>
    </lineage>
</organism>
<dbReference type="STRING" id="436010.A0A165YJP7"/>
<accession>A0A165YJP7</accession>
<feature type="region of interest" description="Disordered" evidence="1">
    <location>
        <begin position="109"/>
        <end position="137"/>
    </location>
</feature>
<name>A0A165YJP7_9AGAM</name>
<sequence>MYREISQKHTCLRPVPNLADHAYNPHLAEELDALFSGDRVVPRATYDEYGQCQISRTLGSTAGFRCIRARTSWGWSLPPGETSVKTSKRNSVKLSVLTKGSDSRYFGRMFDKPAGPAARKSGRARNESGRSRERPVRKHGRAFDWPIYSLRYFHPSEPPTVPTAFQPSADWSQDITAVATSVYDQIFAQVYDNLIQAFGAEVQRLKDSNVSIGAAYTAVSADYSALEQRIDSVMSLAARSTGSGRGPHPAAPEKCDGGTQSSAEEFATAIGNAVQFETFASDATKILWSQGFLTGTAAMWSSNIMHSQSFAPARYNFDLWIAGFRTMFCSRDRAADAHKALHSLSMGNRSISVYCNEAKAIILDLAPGDRSSDLVLDRFKAGLSVVAATRLLNMQP</sequence>
<evidence type="ECO:0000313" key="3">
    <source>
        <dbReference type="Proteomes" id="UP000076532"/>
    </source>
</evidence>
<evidence type="ECO:0000313" key="2">
    <source>
        <dbReference type="EMBL" id="KZP09630.1"/>
    </source>
</evidence>
<feature type="non-terminal residue" evidence="2">
    <location>
        <position position="396"/>
    </location>
</feature>